<accession>A0ABW1KU57</accession>
<protein>
    <submittedName>
        <fullName evidence="2">DUF5694 domain-containing protein</fullName>
    </submittedName>
</protein>
<organism evidence="2 3">
    <name type="scientific">Hyphococcus aureus</name>
    <dbReference type="NCBI Taxonomy" id="2666033"/>
    <lineage>
        <taxon>Bacteria</taxon>
        <taxon>Pseudomonadati</taxon>
        <taxon>Pseudomonadota</taxon>
        <taxon>Alphaproteobacteria</taxon>
        <taxon>Parvularculales</taxon>
        <taxon>Parvularculaceae</taxon>
        <taxon>Hyphococcus</taxon>
    </lineage>
</organism>
<dbReference type="PROSITE" id="PS51257">
    <property type="entry name" value="PROKAR_LIPOPROTEIN"/>
    <property type="match status" value="1"/>
</dbReference>
<gene>
    <name evidence="2" type="ORF">ACFMB1_05855</name>
</gene>
<evidence type="ECO:0000313" key="2">
    <source>
        <dbReference type="EMBL" id="MFC6035059.1"/>
    </source>
</evidence>
<evidence type="ECO:0000256" key="1">
    <source>
        <dbReference type="SAM" id="SignalP"/>
    </source>
</evidence>
<feature type="chain" id="PRO_5045338765" evidence="1">
    <location>
        <begin position="20"/>
        <end position="283"/>
    </location>
</feature>
<dbReference type="Proteomes" id="UP001596116">
    <property type="component" value="Unassembled WGS sequence"/>
</dbReference>
<name>A0ABW1KU57_9PROT</name>
<keyword evidence="3" id="KW-1185">Reference proteome</keyword>
<proteinExistence type="predicted"/>
<evidence type="ECO:0000313" key="3">
    <source>
        <dbReference type="Proteomes" id="UP001596116"/>
    </source>
</evidence>
<dbReference type="RefSeq" id="WP_379879611.1">
    <property type="nucleotide sequence ID" value="NZ_JBHPON010000001.1"/>
</dbReference>
<sequence>MKRLLALVASLSVAACATAAPVEKTTMTEPDAVQVMVIGAFHMGNPAQDVANAEVDNMLTDERQAEIAAVADALVAFKPTIVAVERITEAPDYIDPKFQAFTPGMLSENADERYQIAYRLANMSGVKRVYGIDEQPSDGEPDYFPFGALMAHAEETGQAEALQGQIADIQQLMADFSAAQKDNSVADMLLMFNSDGPLSSPDFYYRTFTYDRGETQPGAELQAYWFMRNAKIFSKLTQVTKPGDRVVVVYGAGHKFWLDHFAENTPGYVLIDPAPYLENAAAE</sequence>
<dbReference type="Pfam" id="PF18950">
    <property type="entry name" value="DUF5694"/>
    <property type="match status" value="1"/>
</dbReference>
<reference evidence="2 3" key="1">
    <citation type="submission" date="2024-09" db="EMBL/GenBank/DDBJ databases">
        <authorList>
            <person name="Zhang Z.-H."/>
        </authorList>
    </citation>
    <scope>NUCLEOTIDE SEQUENCE [LARGE SCALE GENOMIC DNA]</scope>
    <source>
        <strain evidence="2 3">HHTR114</strain>
    </source>
</reference>
<comment type="caution">
    <text evidence="2">The sequence shown here is derived from an EMBL/GenBank/DDBJ whole genome shotgun (WGS) entry which is preliminary data.</text>
</comment>
<keyword evidence="1" id="KW-0732">Signal</keyword>
<dbReference type="EMBL" id="JBHPON010000001">
    <property type="protein sequence ID" value="MFC6035059.1"/>
    <property type="molecule type" value="Genomic_DNA"/>
</dbReference>
<feature type="signal peptide" evidence="1">
    <location>
        <begin position="1"/>
        <end position="19"/>
    </location>
</feature>
<dbReference type="InterPro" id="IPR043749">
    <property type="entry name" value="DUF5694"/>
</dbReference>